<evidence type="ECO:0000313" key="2">
    <source>
        <dbReference type="Proteomes" id="UP000189703"/>
    </source>
</evidence>
<feature type="region of interest" description="Disordered" evidence="1">
    <location>
        <begin position="591"/>
        <end position="635"/>
    </location>
</feature>
<dbReference type="InterPro" id="IPR001680">
    <property type="entry name" value="WD40_rpt"/>
</dbReference>
<dbReference type="AlphaFoldDB" id="A0A1U7ZK21"/>
<keyword evidence="2" id="KW-1185">Reference proteome</keyword>
<dbReference type="PANTHER" id="PTHR45290:SF3">
    <property type="entry name" value="OS01G0649000 PROTEIN"/>
    <property type="match status" value="1"/>
</dbReference>
<dbReference type="Pfam" id="PF04003">
    <property type="entry name" value="Utp12"/>
    <property type="match status" value="1"/>
</dbReference>
<dbReference type="KEGG" id="nnu:104595338"/>
<dbReference type="PROSITE" id="PS50082">
    <property type="entry name" value="WD_REPEATS_2"/>
    <property type="match status" value="1"/>
</dbReference>
<dbReference type="STRING" id="4432.A0A1U7ZK21"/>
<dbReference type="Pfam" id="PF00400">
    <property type="entry name" value="WD40"/>
    <property type="match status" value="1"/>
</dbReference>
<name>A0A1U7ZK21_NELNU</name>
<dbReference type="OMA" id="WVKWCLI"/>
<sequence length="635" mass="68928">MVSHNLKSVHAAFTPDGDFLAILSPDGVVKIWNTSNGNLFAEFKEQDEESDRCYSCLACIFIGKKRRKGSGTILLALGTTTGNILAFNVSTGEKKWTSAECHPGGTLGLYFLNGGNALLCVGADGVASEVDPQTGELMRKFKASKKSISSLSLSSDEKVLAVASSKIRVFNLENGKELQKFPFDLDSVQYMAVSDGAKAIVTSGFGDKQLQVWHCDSSTTDGTTGPTLSMKNPPFMLECKNSSEDKDGLVVLSVTESGIAYLWDLKTISQDKVSPTKIMVKSIKAKADRQKSGSAKKGRIPVISARLKALEMDKPISILIAYGSIDCPHFNVLEITNPGEDIIVTAGDMMSRTIAGSLQENEDLGGKENSAPSIQKLESKAADEPMQKKKVNKKRAAPDQDIITTGNTFGFEAMDGIRVDDDLTEPTMGEKLASLNLIDNDKANGLEKQEPSFGTNLPSADSVHVLLKQALHADDRALLLDCLYNQDEKVIANSTSLLNPSDVLKLLDFLMPIIQSRGAVLACALPWLRSLLLQHASSIMSQESSFFALNSLYQLIESRVSTFQSALQLSSCLDYCFAGILEDMADEESTMKPIIYEDKDESEEEEPEDDMETDEDVSEAIIGFSDFEGSDGMSD</sequence>
<dbReference type="PROSITE" id="PS00678">
    <property type="entry name" value="WD_REPEATS_1"/>
    <property type="match status" value="1"/>
</dbReference>
<dbReference type="InterPro" id="IPR019775">
    <property type="entry name" value="WD40_repeat_CS"/>
</dbReference>
<dbReference type="InterPro" id="IPR015943">
    <property type="entry name" value="WD40/YVTN_repeat-like_dom_sf"/>
</dbReference>
<dbReference type="InterPro" id="IPR007148">
    <property type="entry name" value="SSU_processome_Utp12"/>
</dbReference>
<dbReference type="PANTHER" id="PTHR45290">
    <property type="entry name" value="OS03G0300300 PROTEIN"/>
    <property type="match status" value="1"/>
</dbReference>
<dbReference type="SUPFAM" id="SSF50978">
    <property type="entry name" value="WD40 repeat-like"/>
    <property type="match status" value="1"/>
</dbReference>
<gene>
    <name evidence="3" type="primary">LOC104595338</name>
</gene>
<dbReference type="InterPro" id="IPR036322">
    <property type="entry name" value="WD40_repeat_dom_sf"/>
</dbReference>
<dbReference type="Gene3D" id="2.130.10.10">
    <property type="entry name" value="YVTN repeat-like/Quinoprotein amine dehydrogenase"/>
    <property type="match status" value="2"/>
</dbReference>
<feature type="compositionally biased region" description="Basic and acidic residues" evidence="1">
    <location>
        <begin position="378"/>
        <end position="387"/>
    </location>
</feature>
<evidence type="ECO:0000256" key="1">
    <source>
        <dbReference type="SAM" id="MobiDB-lite"/>
    </source>
</evidence>
<dbReference type="Proteomes" id="UP000189703">
    <property type="component" value="Unplaced"/>
</dbReference>
<dbReference type="GeneID" id="104595338"/>
<organism evidence="2 3">
    <name type="scientific">Nelumbo nucifera</name>
    <name type="common">Sacred lotus</name>
    <dbReference type="NCBI Taxonomy" id="4432"/>
    <lineage>
        <taxon>Eukaryota</taxon>
        <taxon>Viridiplantae</taxon>
        <taxon>Streptophyta</taxon>
        <taxon>Embryophyta</taxon>
        <taxon>Tracheophyta</taxon>
        <taxon>Spermatophyta</taxon>
        <taxon>Magnoliopsida</taxon>
        <taxon>Proteales</taxon>
        <taxon>Nelumbonaceae</taxon>
        <taxon>Nelumbo</taxon>
    </lineage>
</organism>
<reference evidence="3" key="1">
    <citation type="submission" date="2025-08" db="UniProtKB">
        <authorList>
            <consortium name="RefSeq"/>
        </authorList>
    </citation>
    <scope>IDENTIFICATION</scope>
</reference>
<dbReference type="RefSeq" id="XP_010254337.1">
    <property type="nucleotide sequence ID" value="XM_010256035.2"/>
</dbReference>
<feature type="compositionally biased region" description="Acidic residues" evidence="1">
    <location>
        <begin position="598"/>
        <end position="618"/>
    </location>
</feature>
<proteinExistence type="predicted"/>
<dbReference type="eggNOG" id="KOG4547">
    <property type="taxonomic scope" value="Eukaryota"/>
</dbReference>
<dbReference type="OrthoDB" id="30195at2759"/>
<dbReference type="PROSITE" id="PS50294">
    <property type="entry name" value="WD_REPEATS_REGION"/>
    <property type="match status" value="1"/>
</dbReference>
<dbReference type="SMART" id="SM00320">
    <property type="entry name" value="WD40"/>
    <property type="match status" value="4"/>
</dbReference>
<accession>A0A1U7ZK21</accession>
<feature type="region of interest" description="Disordered" evidence="1">
    <location>
        <begin position="378"/>
        <end position="397"/>
    </location>
</feature>
<protein>
    <submittedName>
        <fullName evidence="3">WD repeat-containing protein 43 isoform X1</fullName>
    </submittedName>
</protein>
<evidence type="ECO:0000313" key="3">
    <source>
        <dbReference type="RefSeq" id="XP_010254337.1"/>
    </source>
</evidence>